<dbReference type="SMART" id="SM01019">
    <property type="entry name" value="B3"/>
    <property type="match status" value="2"/>
</dbReference>
<protein>
    <submittedName>
        <fullName evidence="8">B3 domain-containing transcription factor VRN1</fullName>
    </submittedName>
</protein>
<keyword evidence="7" id="KW-1185">Reference proteome</keyword>
<evidence type="ECO:0000313" key="8">
    <source>
        <dbReference type="RefSeq" id="XP_021843056.2"/>
    </source>
</evidence>
<organism evidence="7 8">
    <name type="scientific">Spinacia oleracea</name>
    <name type="common">Spinach</name>
    <dbReference type="NCBI Taxonomy" id="3562"/>
    <lineage>
        <taxon>Eukaryota</taxon>
        <taxon>Viridiplantae</taxon>
        <taxon>Streptophyta</taxon>
        <taxon>Embryophyta</taxon>
        <taxon>Tracheophyta</taxon>
        <taxon>Spermatophyta</taxon>
        <taxon>Magnoliopsida</taxon>
        <taxon>eudicotyledons</taxon>
        <taxon>Gunneridae</taxon>
        <taxon>Pentapetalae</taxon>
        <taxon>Caryophyllales</taxon>
        <taxon>Chenopodiaceae</taxon>
        <taxon>Chenopodioideae</taxon>
        <taxon>Anserineae</taxon>
        <taxon>Spinacia</taxon>
    </lineage>
</organism>
<dbReference type="InterPro" id="IPR003340">
    <property type="entry name" value="B3_DNA-bd"/>
</dbReference>
<evidence type="ECO:0000256" key="5">
    <source>
        <dbReference type="ARBA" id="ARBA00023242"/>
    </source>
</evidence>
<dbReference type="GeneID" id="110783068"/>
<evidence type="ECO:0000256" key="1">
    <source>
        <dbReference type="ARBA" id="ARBA00004123"/>
    </source>
</evidence>
<feature type="domain" description="TF-B3" evidence="6">
    <location>
        <begin position="1"/>
        <end position="105"/>
    </location>
</feature>
<keyword evidence="3" id="KW-0238">DNA-binding</keyword>
<reference evidence="7" key="1">
    <citation type="journal article" date="2021" name="Nat. Commun.">
        <title>Genomic analyses provide insights into spinach domestication and the genetic basis of agronomic traits.</title>
        <authorList>
            <person name="Cai X."/>
            <person name="Sun X."/>
            <person name="Xu C."/>
            <person name="Sun H."/>
            <person name="Wang X."/>
            <person name="Ge C."/>
            <person name="Zhang Z."/>
            <person name="Wang Q."/>
            <person name="Fei Z."/>
            <person name="Jiao C."/>
            <person name="Wang Q."/>
        </authorList>
    </citation>
    <scope>NUCLEOTIDE SEQUENCE [LARGE SCALE GENOMIC DNA]</scope>
    <source>
        <strain evidence="7">cv. Varoflay</strain>
    </source>
</reference>
<dbReference type="InterPro" id="IPR015300">
    <property type="entry name" value="DNA-bd_pseudobarrel_sf"/>
</dbReference>
<dbReference type="AlphaFoldDB" id="A0A9R0JQ71"/>
<dbReference type="GO" id="GO:0005634">
    <property type="term" value="C:nucleus"/>
    <property type="evidence" value="ECO:0007669"/>
    <property type="project" value="UniProtKB-SubCell"/>
</dbReference>
<feature type="domain" description="TF-B3" evidence="6">
    <location>
        <begin position="161"/>
        <end position="266"/>
    </location>
</feature>
<dbReference type="Pfam" id="PF02362">
    <property type="entry name" value="B3"/>
    <property type="match status" value="2"/>
</dbReference>
<keyword evidence="5" id="KW-0539">Nucleus</keyword>
<keyword evidence="4" id="KW-0804">Transcription</keyword>
<dbReference type="PANTHER" id="PTHR31920">
    <property type="entry name" value="B3 DOMAIN-CONTAINING"/>
    <property type="match status" value="1"/>
</dbReference>
<dbReference type="SUPFAM" id="SSF101936">
    <property type="entry name" value="DNA-binding pseudobarrel domain"/>
    <property type="match status" value="2"/>
</dbReference>
<accession>A0A9R0JQ71</accession>
<dbReference type="Proteomes" id="UP000813463">
    <property type="component" value="Chromosome 3"/>
</dbReference>
<evidence type="ECO:0000313" key="7">
    <source>
        <dbReference type="Proteomes" id="UP000813463"/>
    </source>
</evidence>
<evidence type="ECO:0000256" key="2">
    <source>
        <dbReference type="ARBA" id="ARBA00023015"/>
    </source>
</evidence>
<dbReference type="GO" id="GO:0003677">
    <property type="term" value="F:DNA binding"/>
    <property type="evidence" value="ECO:0007669"/>
    <property type="project" value="UniProtKB-KW"/>
</dbReference>
<dbReference type="InterPro" id="IPR050655">
    <property type="entry name" value="Plant_B3_domain"/>
</dbReference>
<evidence type="ECO:0000256" key="3">
    <source>
        <dbReference type="ARBA" id="ARBA00023125"/>
    </source>
</evidence>
<evidence type="ECO:0000259" key="6">
    <source>
        <dbReference type="PROSITE" id="PS50863"/>
    </source>
</evidence>
<dbReference type="RefSeq" id="XP_021843056.2">
    <property type="nucleotide sequence ID" value="XM_021987364.2"/>
</dbReference>
<gene>
    <name evidence="8" type="primary">LOC110783068</name>
</gene>
<dbReference type="KEGG" id="soe:110783068"/>
<keyword evidence="2" id="KW-0805">Transcription regulation</keyword>
<dbReference type="PROSITE" id="PS50863">
    <property type="entry name" value="B3"/>
    <property type="match status" value="2"/>
</dbReference>
<dbReference type="CDD" id="cd10017">
    <property type="entry name" value="B3_DNA"/>
    <property type="match status" value="2"/>
</dbReference>
<dbReference type="Gene3D" id="2.40.330.10">
    <property type="entry name" value="DNA-binding pseudobarrel domain"/>
    <property type="match status" value="2"/>
</dbReference>
<dbReference type="PANTHER" id="PTHR31920:SF145">
    <property type="entry name" value="B3 DOMAIN-CONTAINING PROTEIN REM20-LIKE ISOFORM X1"/>
    <property type="match status" value="1"/>
</dbReference>
<sequence length="269" mass="31453">MARSSRFDGPKFFKVFLPEHYARQLHICSNFKSNLNSSNVTREATITRPGTTQQWKVELLEKNTEFYFQKGWNKFVKDNNMKIGEFMVFTYNGNSNFSVKLYGTHCCLKEDVEEGEEIDDVTLINDDVKVNRPKLGRRPKWVLESEVVKAAEAYRMTHPEIPSFLVGISICYTSNMCIPSKWVSAHLNITTDECSITLTIPRSEKAWCVKMITHPRYRDRGGLRWRLSRGLDKFFLDNNIQIGDVCVFKLVEDRHYTFKVIIFHKSHYN</sequence>
<evidence type="ECO:0000256" key="4">
    <source>
        <dbReference type="ARBA" id="ARBA00023163"/>
    </source>
</evidence>
<reference evidence="8" key="2">
    <citation type="submission" date="2025-08" db="UniProtKB">
        <authorList>
            <consortium name="RefSeq"/>
        </authorList>
    </citation>
    <scope>IDENTIFICATION</scope>
    <source>
        <tissue evidence="8">Leaf</tissue>
    </source>
</reference>
<comment type="subcellular location">
    <subcellularLocation>
        <location evidence="1">Nucleus</location>
    </subcellularLocation>
</comment>
<name>A0A9R0JQ71_SPIOL</name>
<proteinExistence type="predicted"/>